<comment type="caution">
    <text evidence="1">The sequence shown here is derived from an EMBL/GenBank/DDBJ whole genome shotgun (WGS) entry which is preliminary data.</text>
</comment>
<reference evidence="1 2" key="1">
    <citation type="submission" date="2019-03" db="EMBL/GenBank/DDBJ databases">
        <title>The genome sequence of a newly discovered highly antifungal drug resistant Aspergillus species, Aspergillus tanneri NIH 1004.</title>
        <authorList>
            <person name="Mounaud S."/>
            <person name="Singh I."/>
            <person name="Joardar V."/>
            <person name="Pakala S."/>
            <person name="Pakala S."/>
            <person name="Venepally P."/>
            <person name="Hoover J."/>
            <person name="Nierman W."/>
            <person name="Chung J."/>
            <person name="Losada L."/>
        </authorList>
    </citation>
    <scope>NUCLEOTIDE SEQUENCE [LARGE SCALE GENOMIC DNA]</scope>
    <source>
        <strain evidence="1 2">NIH1004</strain>
    </source>
</reference>
<sequence length="37" mass="4248">MERLSIKVRDLNLNADGSLSCKLTFVLDLQYFGFVKL</sequence>
<keyword evidence="2" id="KW-1185">Reference proteome</keyword>
<organism evidence="1 2">
    <name type="scientific">Aspergillus tanneri</name>
    <dbReference type="NCBI Taxonomy" id="1220188"/>
    <lineage>
        <taxon>Eukaryota</taxon>
        <taxon>Fungi</taxon>
        <taxon>Dikarya</taxon>
        <taxon>Ascomycota</taxon>
        <taxon>Pezizomycotina</taxon>
        <taxon>Eurotiomycetes</taxon>
        <taxon>Eurotiomycetidae</taxon>
        <taxon>Eurotiales</taxon>
        <taxon>Aspergillaceae</taxon>
        <taxon>Aspergillus</taxon>
        <taxon>Aspergillus subgen. Circumdati</taxon>
    </lineage>
</organism>
<gene>
    <name evidence="1" type="ORF">EYZ11_004891</name>
</gene>
<name>A0A4S3JJA2_9EURO</name>
<dbReference type="VEuPathDB" id="FungiDB:EYZ11_004891"/>
<evidence type="ECO:0000313" key="1">
    <source>
        <dbReference type="EMBL" id="THC95629.1"/>
    </source>
</evidence>
<accession>A0A4S3JJA2</accession>
<protein>
    <submittedName>
        <fullName evidence="1">Uncharacterized protein</fullName>
    </submittedName>
</protein>
<dbReference type="AlphaFoldDB" id="A0A4S3JJA2"/>
<dbReference type="Proteomes" id="UP000308092">
    <property type="component" value="Unassembled WGS sequence"/>
</dbReference>
<dbReference type="EMBL" id="SOSA01000149">
    <property type="protein sequence ID" value="THC95629.1"/>
    <property type="molecule type" value="Genomic_DNA"/>
</dbReference>
<evidence type="ECO:0000313" key="2">
    <source>
        <dbReference type="Proteomes" id="UP000308092"/>
    </source>
</evidence>
<proteinExistence type="predicted"/>